<evidence type="ECO:0000313" key="2">
    <source>
        <dbReference type="Proteomes" id="UP001234297"/>
    </source>
</evidence>
<sequence>MFCASSWLDTSTYISPRVMSGLANIKGWSPLGWHQDSDLFVGDLQTGLLDSFIRTSGIKLCPDLQDTAHPATSVFKRSEGIWPKSKDDRVNIFLLKQNSTLKKGVEACCKEAIPMGKTEAGAPKSEKPYSPVQEQGQPTNIPAYPDWAAIQAYYGHGVGLPPYFSSAMASGHALHPYMWGPQPMMTPYGTPYAAIYPHGGLYAHPSVPIGSHAHGHGITSSGTSDNVSSPTSMETPAKSSGNKGLGLMKKLKGFDGLAVSTGCGNAENAAGNEAHGVSQSVESGGQGSSDGSDGNTALRGNQMQRKRSCENLTIKGVNESIDIQNTHGAEPIRSSSKSTGVTMAPASVARKPVRTVPSYCMAPGMEFSEAAGLKAKSSAATIPAVASGVVPAQDRVPSELQPKDERELKRERRKQSNRESARRSRLRKQAETEELATKVESMNVENMALRNEINRLRENLEKLRREHSALKEKLKDAQLGEAGHTAIQKRETQVGPPVAIENLLSRVNNSGSVSRSAQRESEAHENSTGKLYQLLESKSRPDAVAAG</sequence>
<protein>
    <submittedName>
        <fullName evidence="1">Uncharacterized protein</fullName>
    </submittedName>
</protein>
<proteinExistence type="predicted"/>
<dbReference type="Proteomes" id="UP001234297">
    <property type="component" value="Chromosome 12"/>
</dbReference>
<name>A0ACC2K573_PERAE</name>
<organism evidence="1 2">
    <name type="scientific">Persea americana</name>
    <name type="common">Avocado</name>
    <dbReference type="NCBI Taxonomy" id="3435"/>
    <lineage>
        <taxon>Eukaryota</taxon>
        <taxon>Viridiplantae</taxon>
        <taxon>Streptophyta</taxon>
        <taxon>Embryophyta</taxon>
        <taxon>Tracheophyta</taxon>
        <taxon>Spermatophyta</taxon>
        <taxon>Magnoliopsida</taxon>
        <taxon>Magnoliidae</taxon>
        <taxon>Laurales</taxon>
        <taxon>Lauraceae</taxon>
        <taxon>Persea</taxon>
    </lineage>
</organism>
<comment type="caution">
    <text evidence="1">The sequence shown here is derived from an EMBL/GenBank/DDBJ whole genome shotgun (WGS) entry which is preliminary data.</text>
</comment>
<keyword evidence="2" id="KW-1185">Reference proteome</keyword>
<reference evidence="1 2" key="1">
    <citation type="journal article" date="2022" name="Hortic Res">
        <title>A haplotype resolved chromosomal level avocado genome allows analysis of novel avocado genes.</title>
        <authorList>
            <person name="Nath O."/>
            <person name="Fletcher S.J."/>
            <person name="Hayward A."/>
            <person name="Shaw L.M."/>
            <person name="Masouleh A.K."/>
            <person name="Furtado A."/>
            <person name="Henry R.J."/>
            <person name="Mitter N."/>
        </authorList>
    </citation>
    <scope>NUCLEOTIDE SEQUENCE [LARGE SCALE GENOMIC DNA]</scope>
    <source>
        <strain evidence="2">cv. Hass</strain>
    </source>
</reference>
<gene>
    <name evidence="1" type="ORF">MRB53_035633</name>
</gene>
<accession>A0ACC2K573</accession>
<evidence type="ECO:0000313" key="1">
    <source>
        <dbReference type="EMBL" id="KAJ8616261.1"/>
    </source>
</evidence>
<dbReference type="EMBL" id="CM056820">
    <property type="protein sequence ID" value="KAJ8616261.1"/>
    <property type="molecule type" value="Genomic_DNA"/>
</dbReference>